<dbReference type="GeneID" id="14875617"/>
<feature type="transmembrane region" description="Helical" evidence="1">
    <location>
        <begin position="483"/>
        <end position="502"/>
    </location>
</feature>
<sequence length="640" mass="71607">MSTTTTPDPVTVDPSTTTTTTTSFIDDFKTWRKTQISSKYSTYATTDVSTLTAEAFIALTTVTSTTDATTSVTTKNDIVKAEADSYLMNIILYHLDEKGLKALDTTKPTLSADILATFVDTGYSAELTKYANLWLLASIFQQNKDTKTPSRVKGDIVEKEFKQLQCSKPITNILMRLTFIATAVKCPSFLPYMFNSDTMVPKIQTYLLADTYKSTWVEGLFDQVKGKLDDTTKFDDNKKFTELKAKLDIVDPSFNLSSTVINEYYSLLFALIGPLAIKNSPKVHRLFTQVTKKSIKKILANKDHEWYTTMTKAKDMFKGTVASMSLQISRALYRLYFDGTAPAGISAQHVLTFDSARFLVQIRKKTGIFLDNDPTFVEFWKDQKMYRAVCGIFILCSAASIYAGFKSYDKASTAEKVMAWVNAAVSGVDAITSIVEASRTGYNAYLWIGQKVKSLMTPQYPPVRQAVSTGKTSKFAKYYKLGWIVKYVTAVLVVVSMAFTVYDMVTAIQNQDWGMLAVSVVEFALEFGVLVLTFMTATSWSGPVCLILTAALIIIGVVKMFWESVKSVFHDIGKFFDKLFNGDPCDKFVMASNEKYHVTTAEELVIMQSALDTYLIQHPEETKKVEEMRRTLLSLQGLSE</sequence>
<dbReference type="AlphaFoldDB" id="F4PMC0"/>
<dbReference type="RefSeq" id="XP_004360621.1">
    <property type="nucleotide sequence ID" value="XM_004360564.1"/>
</dbReference>
<gene>
    <name evidence="2" type="ORF">DFA_04900</name>
</gene>
<feature type="transmembrane region" description="Helical" evidence="1">
    <location>
        <begin position="514"/>
        <end position="534"/>
    </location>
</feature>
<dbReference type="KEGG" id="dfa:DFA_04900"/>
<evidence type="ECO:0000313" key="3">
    <source>
        <dbReference type="Proteomes" id="UP000007797"/>
    </source>
</evidence>
<keyword evidence="1" id="KW-0472">Membrane</keyword>
<dbReference type="OMA" id="YKSTWVE"/>
<reference evidence="3" key="1">
    <citation type="journal article" date="2011" name="Genome Res.">
        <title>Phylogeny-wide analysis of social amoeba genomes highlights ancient origins for complex intercellular communication.</title>
        <authorList>
            <person name="Heidel A.J."/>
            <person name="Lawal H.M."/>
            <person name="Felder M."/>
            <person name="Schilde C."/>
            <person name="Helps N.R."/>
            <person name="Tunggal B."/>
            <person name="Rivero F."/>
            <person name="John U."/>
            <person name="Schleicher M."/>
            <person name="Eichinger L."/>
            <person name="Platzer M."/>
            <person name="Noegel A.A."/>
            <person name="Schaap P."/>
            <person name="Gloeckner G."/>
        </authorList>
    </citation>
    <scope>NUCLEOTIDE SEQUENCE [LARGE SCALE GENOMIC DNA]</scope>
    <source>
        <strain evidence="3">SH3</strain>
    </source>
</reference>
<evidence type="ECO:0000256" key="1">
    <source>
        <dbReference type="SAM" id="Phobius"/>
    </source>
</evidence>
<accession>F4PMC0</accession>
<proteinExistence type="predicted"/>
<evidence type="ECO:0000313" key="2">
    <source>
        <dbReference type="EMBL" id="EGG22770.1"/>
    </source>
</evidence>
<feature type="transmembrane region" description="Helical" evidence="1">
    <location>
        <begin position="385"/>
        <end position="405"/>
    </location>
</feature>
<dbReference type="OrthoDB" id="22350at2759"/>
<feature type="transmembrane region" description="Helical" evidence="1">
    <location>
        <begin position="540"/>
        <end position="562"/>
    </location>
</feature>
<dbReference type="EMBL" id="GL883008">
    <property type="protein sequence ID" value="EGG22770.1"/>
    <property type="molecule type" value="Genomic_DNA"/>
</dbReference>
<name>F4PMC0_CACFS</name>
<dbReference type="Proteomes" id="UP000007797">
    <property type="component" value="Unassembled WGS sequence"/>
</dbReference>
<keyword evidence="1" id="KW-1133">Transmembrane helix</keyword>
<evidence type="ECO:0008006" key="4">
    <source>
        <dbReference type="Google" id="ProtNLM"/>
    </source>
</evidence>
<keyword evidence="1" id="KW-0812">Transmembrane</keyword>
<protein>
    <recommendedName>
        <fullName evidence="4">Transmembrane protein</fullName>
    </recommendedName>
</protein>
<organism evidence="2 3">
    <name type="scientific">Cavenderia fasciculata</name>
    <name type="common">Slime mold</name>
    <name type="synonym">Dictyostelium fasciculatum</name>
    <dbReference type="NCBI Taxonomy" id="261658"/>
    <lineage>
        <taxon>Eukaryota</taxon>
        <taxon>Amoebozoa</taxon>
        <taxon>Evosea</taxon>
        <taxon>Eumycetozoa</taxon>
        <taxon>Dictyostelia</taxon>
        <taxon>Acytosteliales</taxon>
        <taxon>Cavenderiaceae</taxon>
        <taxon>Cavenderia</taxon>
    </lineage>
</organism>
<keyword evidence="3" id="KW-1185">Reference proteome</keyword>